<sequence>METSVLQLAHSASPTASFGTEVPHRGHRERVREYSVYGAIREFSVDSLIHSPIRHRYKKFWIQCM</sequence>
<dbReference type="AlphaFoldDB" id="A0A558G7F0"/>
<evidence type="ECO:0000313" key="3">
    <source>
        <dbReference type="EMBL" id="TVT93683.1"/>
    </source>
</evidence>
<evidence type="ECO:0000256" key="1">
    <source>
        <dbReference type="SAM" id="MobiDB-lite"/>
    </source>
</evidence>
<protein>
    <submittedName>
        <fullName evidence="3">Uncharacterized protein</fullName>
    </submittedName>
</protein>
<organism evidence="3 4">
    <name type="scientific">Haloferax volcanii</name>
    <name type="common">Halobacterium volcanii</name>
    <dbReference type="NCBI Taxonomy" id="2246"/>
    <lineage>
        <taxon>Archaea</taxon>
        <taxon>Methanobacteriati</taxon>
        <taxon>Methanobacteriota</taxon>
        <taxon>Stenosarchaea group</taxon>
        <taxon>Halobacteria</taxon>
        <taxon>Halobacteriales</taxon>
        <taxon>Haloferacaceae</taxon>
        <taxon>Haloferax</taxon>
    </lineage>
</organism>
<dbReference type="EMBL" id="WOWC01000001">
    <property type="protein sequence ID" value="NLV03973.1"/>
    <property type="molecule type" value="Genomic_DNA"/>
</dbReference>
<dbReference type="Proteomes" id="UP000619835">
    <property type="component" value="Unassembled WGS sequence"/>
</dbReference>
<evidence type="ECO:0000313" key="4">
    <source>
        <dbReference type="Proteomes" id="UP000320212"/>
    </source>
</evidence>
<dbReference type="Proteomes" id="UP000320212">
    <property type="component" value="Unassembled WGS sequence"/>
</dbReference>
<gene>
    <name evidence="3" type="ORF">FQA18_15950</name>
    <name evidence="2" type="ORF">GOC85_15515</name>
</gene>
<name>A0A558G7F0_HALVO</name>
<evidence type="ECO:0000313" key="2">
    <source>
        <dbReference type="EMBL" id="NLV03973.1"/>
    </source>
</evidence>
<dbReference type="EMBL" id="VMTR01000158">
    <property type="protein sequence ID" value="TVT93683.1"/>
    <property type="molecule type" value="Genomic_DNA"/>
</dbReference>
<proteinExistence type="predicted"/>
<accession>A0A847TLU3</accession>
<reference evidence="3 4" key="1">
    <citation type="submission" date="2019-07" db="EMBL/GenBank/DDBJ databases">
        <title>Draft genome sequence of Haloferax volcanii SS0101, isolated from salt farm in Samut Sakhon, Thailand.</title>
        <authorList>
            <person name="Wanthongcharoen S."/>
            <person name="Yamprayoonswat W."/>
            <person name="Ruangsuj P."/>
            <person name="Thongpramul N."/>
            <person name="Jumpathong W."/>
            <person name="Sittihan S."/>
            <person name="Kanjanavas P."/>
            <person name="Yasawong M."/>
        </authorList>
    </citation>
    <scope>NUCLEOTIDE SEQUENCE [LARGE SCALE GENOMIC DNA]</scope>
    <source>
        <strain evidence="3 4">SS0101</strain>
    </source>
</reference>
<accession>A0A558G7F0</accession>
<feature type="region of interest" description="Disordered" evidence="1">
    <location>
        <begin position="1"/>
        <end position="24"/>
    </location>
</feature>
<feature type="compositionally biased region" description="Polar residues" evidence="1">
    <location>
        <begin position="1"/>
        <end position="18"/>
    </location>
</feature>
<comment type="caution">
    <text evidence="3">The sequence shown here is derived from an EMBL/GenBank/DDBJ whole genome shotgun (WGS) entry which is preliminary data.</text>
</comment>
<reference evidence="2" key="2">
    <citation type="submission" date="2019-12" db="EMBL/GenBank/DDBJ databases">
        <title>Haloferax alexandrinus strain pws11.</title>
        <authorList>
            <person name="Verma D.K."/>
            <person name="Gopal K."/>
            <person name="Prasad E.S."/>
        </authorList>
    </citation>
    <scope>NUCLEOTIDE SEQUENCE</scope>
    <source>
        <strain evidence="2">Pws11</strain>
    </source>
</reference>